<comment type="caution">
    <text evidence="1">The sequence shown here is derived from an EMBL/GenBank/DDBJ whole genome shotgun (WGS) entry which is preliminary data.</text>
</comment>
<accession>A0A7X1G8T5</accession>
<dbReference type="AlphaFoldDB" id="A0A7X1G8T5"/>
<evidence type="ECO:0000313" key="2">
    <source>
        <dbReference type="Proteomes" id="UP000546173"/>
    </source>
</evidence>
<name>A0A7X1G8T5_9PSED</name>
<dbReference type="RefSeq" id="WP_185795393.1">
    <property type="nucleotide sequence ID" value="NZ_JACMYH010000009.1"/>
</dbReference>
<dbReference type="EMBL" id="JACMYH010000009">
    <property type="protein sequence ID" value="MBC2680618.1"/>
    <property type="molecule type" value="Genomic_DNA"/>
</dbReference>
<keyword evidence="2" id="KW-1185">Reference proteome</keyword>
<reference evidence="1 2" key="1">
    <citation type="submission" date="2020-08" db="EMBL/GenBank/DDBJ databases">
        <title>Pseudomonas sp. nov.</title>
        <authorList>
            <person name="Gieschler S."/>
            <person name="Fiedler G."/>
            <person name="Brinks E."/>
            <person name="Boehnlein C."/>
            <person name="Franz C.M.A.P."/>
            <person name="Kabisch J."/>
        </authorList>
    </citation>
    <scope>NUCLEOTIDE SEQUENCE [LARGE SCALE GENOMIC DNA]</scope>
    <source>
        <strain evidence="1 2">MBT-2</strain>
    </source>
</reference>
<proteinExistence type="predicted"/>
<dbReference type="Proteomes" id="UP000546173">
    <property type="component" value="Unassembled WGS sequence"/>
</dbReference>
<sequence>MRNIGSAGEGYFCAWCSSAGLTANKSVSDEHGWDILIELDDPNVIDDPLTMHEGVTEVKVQIKSTDTNKQYVDVELSNLRKMATSVLPTFYILIQFEKHETPSRVYIRHVDKELISEILKKITALKAKEANPKLNKKTMRINFSEEIIPLTPSQLKSRLKTYLGTSAITYTAEKTRHLASAGFEKNLFQVDFKISSPDQLQNLLDASLGKKIDVAVDDLNGHAIRFGQRSPFPKLSASNAVLQILSVVPDDSGRVTFKNIKTGSSFSFLADLYVGINSLLPAEHRKIRIDARLFEIILRLEQHSMHLSTNLDPTTPLCSDDLLKTFKAFHMLWKPVNVALSLDFYSKEIKFTLNSPCGFQNFSHEINILSKISKIKHCFDIDRKIEISLTEINSKIRSIHLFHQVLFETSNDAFLTYAADDGPPLETEVDCFYVASLSIGDYLFVDVIVASGLIEEHTDDSRRIKICARESVYRAYYASAFDSSEITAELEAAIASYKSERIAMDFSPVFFRHLAKGL</sequence>
<evidence type="ECO:0000313" key="1">
    <source>
        <dbReference type="EMBL" id="MBC2680618.1"/>
    </source>
</evidence>
<evidence type="ECO:0008006" key="3">
    <source>
        <dbReference type="Google" id="ProtNLM"/>
    </source>
</evidence>
<gene>
    <name evidence="1" type="ORF">H7993_19670</name>
</gene>
<protein>
    <recommendedName>
        <fullName evidence="3">DUF4365 domain-containing protein</fullName>
    </recommendedName>
</protein>
<organism evidence="1 2">
    <name type="scientific">Pseudomonas baltica</name>
    <dbReference type="NCBI Taxonomy" id="2762576"/>
    <lineage>
        <taxon>Bacteria</taxon>
        <taxon>Pseudomonadati</taxon>
        <taxon>Pseudomonadota</taxon>
        <taxon>Gammaproteobacteria</taxon>
        <taxon>Pseudomonadales</taxon>
        <taxon>Pseudomonadaceae</taxon>
        <taxon>Pseudomonas</taxon>
    </lineage>
</organism>